<evidence type="ECO:0000256" key="1">
    <source>
        <dbReference type="SAM" id="MobiDB-lite"/>
    </source>
</evidence>
<comment type="caution">
    <text evidence="2">The sequence shown here is derived from an EMBL/GenBank/DDBJ whole genome shotgun (WGS) entry which is preliminary data.</text>
</comment>
<sequence>MGRYKSDCPVLEEKPSVENNASVKMTRSGEKPTKKIAREQKDDGESSGHKRDVVVGNVVKRTAKDNDASRWYFDSGTNVHIVACKEYSTILNSMDDSDWNPSI</sequence>
<reference evidence="3" key="1">
    <citation type="submission" date="2017-03" db="EMBL/GenBank/DDBJ databases">
        <title>Phytopthora megakarya and P. palmivora, two closely related causual agents of cacao black pod achieved similar genome size and gene model numbers by different mechanisms.</title>
        <authorList>
            <person name="Ali S."/>
            <person name="Shao J."/>
            <person name="Larry D.J."/>
            <person name="Kronmiller B."/>
            <person name="Shen D."/>
            <person name="Strem M.D."/>
            <person name="Melnick R.L."/>
            <person name="Guiltinan M.J."/>
            <person name="Tyler B.M."/>
            <person name="Meinhardt L.W."/>
            <person name="Bailey B.A."/>
        </authorList>
    </citation>
    <scope>NUCLEOTIDE SEQUENCE [LARGE SCALE GENOMIC DNA]</scope>
    <source>
        <strain evidence="3">zdho120</strain>
    </source>
</reference>
<feature type="compositionally biased region" description="Basic and acidic residues" evidence="1">
    <location>
        <begin position="1"/>
        <end position="16"/>
    </location>
</feature>
<proteinExistence type="predicted"/>
<evidence type="ECO:0000313" key="2">
    <source>
        <dbReference type="EMBL" id="OWZ18158.1"/>
    </source>
</evidence>
<accession>A0A225WLM2</accession>
<feature type="compositionally biased region" description="Basic and acidic residues" evidence="1">
    <location>
        <begin position="27"/>
        <end position="51"/>
    </location>
</feature>
<organism evidence="2 3">
    <name type="scientific">Phytophthora megakarya</name>
    <dbReference type="NCBI Taxonomy" id="4795"/>
    <lineage>
        <taxon>Eukaryota</taxon>
        <taxon>Sar</taxon>
        <taxon>Stramenopiles</taxon>
        <taxon>Oomycota</taxon>
        <taxon>Peronosporomycetes</taxon>
        <taxon>Peronosporales</taxon>
        <taxon>Peronosporaceae</taxon>
        <taxon>Phytophthora</taxon>
    </lineage>
</organism>
<keyword evidence="3" id="KW-1185">Reference proteome</keyword>
<name>A0A225WLM2_9STRA</name>
<dbReference type="Proteomes" id="UP000198211">
    <property type="component" value="Unassembled WGS sequence"/>
</dbReference>
<dbReference type="EMBL" id="NBNE01000633">
    <property type="protein sequence ID" value="OWZ18158.1"/>
    <property type="molecule type" value="Genomic_DNA"/>
</dbReference>
<dbReference type="OrthoDB" id="104488at2759"/>
<evidence type="ECO:0000313" key="3">
    <source>
        <dbReference type="Proteomes" id="UP000198211"/>
    </source>
</evidence>
<dbReference type="AlphaFoldDB" id="A0A225WLM2"/>
<feature type="region of interest" description="Disordered" evidence="1">
    <location>
        <begin position="1"/>
        <end position="51"/>
    </location>
</feature>
<gene>
    <name evidence="2" type="ORF">PHMEG_0007798</name>
</gene>
<protein>
    <submittedName>
        <fullName evidence="2">Uncharacterized protein</fullName>
    </submittedName>
</protein>